<evidence type="ECO:0000313" key="2">
    <source>
        <dbReference type="Proteomes" id="UP001227268"/>
    </source>
</evidence>
<name>A0ACC2VAH8_9TREE</name>
<gene>
    <name evidence="1" type="ORF">QFC21_005344</name>
</gene>
<accession>A0ACC2VAH8</accession>
<comment type="caution">
    <text evidence="1">The sequence shown here is derived from an EMBL/GenBank/DDBJ whole genome shotgun (WGS) entry which is preliminary data.</text>
</comment>
<organism evidence="1 2">
    <name type="scientific">Naganishia friedmannii</name>
    <dbReference type="NCBI Taxonomy" id="89922"/>
    <lineage>
        <taxon>Eukaryota</taxon>
        <taxon>Fungi</taxon>
        <taxon>Dikarya</taxon>
        <taxon>Basidiomycota</taxon>
        <taxon>Agaricomycotina</taxon>
        <taxon>Tremellomycetes</taxon>
        <taxon>Filobasidiales</taxon>
        <taxon>Filobasidiaceae</taxon>
        <taxon>Naganishia</taxon>
    </lineage>
</organism>
<evidence type="ECO:0000313" key="1">
    <source>
        <dbReference type="EMBL" id="KAJ9095982.1"/>
    </source>
</evidence>
<keyword evidence="2" id="KW-1185">Reference proteome</keyword>
<reference evidence="1" key="1">
    <citation type="submission" date="2023-04" db="EMBL/GenBank/DDBJ databases">
        <title>Draft Genome sequencing of Naganishia species isolated from polar environments using Oxford Nanopore Technology.</title>
        <authorList>
            <person name="Leo P."/>
            <person name="Venkateswaran K."/>
        </authorList>
    </citation>
    <scope>NUCLEOTIDE SEQUENCE</scope>
    <source>
        <strain evidence="1">MNA-CCFEE 5423</strain>
    </source>
</reference>
<protein>
    <submittedName>
        <fullName evidence="1">Uncharacterized protein</fullName>
    </submittedName>
</protein>
<dbReference type="EMBL" id="JASBWT010000020">
    <property type="protein sequence ID" value="KAJ9095982.1"/>
    <property type="molecule type" value="Genomic_DNA"/>
</dbReference>
<sequence>MEDRIPILLKPCKPPERGFNRKRQHAVTSEKSSREDSMAKRQRSCHGTSSKGRVVWLLSVLLFLHCLSRTRAQVVDATTTANSYNVTSLPSLITLTGSSDSNSSTATVTIPSSDSDLTYITINICSLATFNGTYTPSIWLTNSSAISALGITTVLANIASSRPGIMWQKDRATGMVQDGRYNQLIALNADDVQGVVDGTRTDGLKQQFGRNWSAMIWDLNGWNGYYNWTGMGGEGVWLEVDRVVEGLDVEIGVDTDGPVHTISPLSPMLGDTTATQSLLLSPIIAPLNVSQPTYPNYRIASPYPVNATAPPDMPAMRVVIVPTAESPDTSSDTQISLGNSMCAAKRAENRAADTDDAKKTETSVLQRPEGWRLGFVTGSLQAEVNYTAWVVQDNTGGMSVADVLQRGSMSQRIMFRTKKALDPPASANGVINTLPASVTEILVSSLNAFAASLLAQACGRDLFSPVWTCQDCFDEYREWLCRTVVPQCTSPAFTSNPNAKNTVSRTPDTPSAAHISTPGYPYTQLLPCLANCRRVDRKCPVNLQFRCPLRTKTANMTYAYQGKDQEDRGRDEGEEDGGVDQWGNRWCNGGLPG</sequence>
<dbReference type="Proteomes" id="UP001227268">
    <property type="component" value="Unassembled WGS sequence"/>
</dbReference>
<proteinExistence type="predicted"/>